<dbReference type="AlphaFoldDB" id="E6ZQ98"/>
<evidence type="ECO:0000256" key="1">
    <source>
        <dbReference type="SAM" id="MobiDB-lite"/>
    </source>
</evidence>
<evidence type="ECO:0000313" key="3">
    <source>
        <dbReference type="Proteomes" id="UP000008867"/>
    </source>
</evidence>
<sequence>MSYTQGGRVYLVASRGSLDNPSMRTHRVAQTLVGGHELDIVRDQDLPSTWAPLSSWAQAALPCALALAGDAASDSCARASAFGCSPESTEAVPLVSLLSRSIRARAAPFCHPRLEPRVLWVHPRKQAAPKALGHYANGIGSVASTHCHARMRGDELRLRAHPSKFPLVSAPATHVKATSSRVKGDPQADPLPIRRRRSLELAPPLPVAQPPPPHLLGKPPPPHLVSPPTTPHLSPPTPNSSGRCLLDSVSISLRAPCVWSPTTSRATSR</sequence>
<dbReference type="EMBL" id="FQ311436">
    <property type="protein sequence ID" value="CBQ69405.1"/>
    <property type="molecule type" value="Genomic_DNA"/>
</dbReference>
<feature type="compositionally biased region" description="Pro residues" evidence="1">
    <location>
        <begin position="203"/>
        <end position="238"/>
    </location>
</feature>
<gene>
    <name evidence="2" type="ORF">sr15870</name>
</gene>
<protein>
    <submittedName>
        <fullName evidence="2">Uncharacterized protein</fullName>
    </submittedName>
</protein>
<accession>E6ZQ98</accession>
<dbReference type="VEuPathDB" id="FungiDB:sr15870"/>
<dbReference type="HOGENOM" id="CLU_1035024_0_0_1"/>
<evidence type="ECO:0000313" key="2">
    <source>
        <dbReference type="EMBL" id="CBQ69405.1"/>
    </source>
</evidence>
<proteinExistence type="predicted"/>
<organism evidence="2 3">
    <name type="scientific">Sporisorium reilianum (strain SRZ2)</name>
    <name type="common">Maize head smut fungus</name>
    <dbReference type="NCBI Taxonomy" id="999809"/>
    <lineage>
        <taxon>Eukaryota</taxon>
        <taxon>Fungi</taxon>
        <taxon>Dikarya</taxon>
        <taxon>Basidiomycota</taxon>
        <taxon>Ustilaginomycotina</taxon>
        <taxon>Ustilaginomycetes</taxon>
        <taxon>Ustilaginales</taxon>
        <taxon>Ustilaginaceae</taxon>
        <taxon>Sporisorium</taxon>
    </lineage>
</organism>
<reference evidence="2 3" key="1">
    <citation type="journal article" date="2010" name="Science">
        <title>Pathogenicity determinants in smut fungi revealed by genome comparison.</title>
        <authorList>
            <person name="Schirawski J."/>
            <person name="Mannhaupt G."/>
            <person name="Muench K."/>
            <person name="Brefort T."/>
            <person name="Schipper K."/>
            <person name="Doehlemann G."/>
            <person name="Di Stasio M."/>
            <person name="Roessel N."/>
            <person name="Mendoza-Mendoza A."/>
            <person name="Pester D."/>
            <person name="Mueller O."/>
            <person name="Winterberg B."/>
            <person name="Meyer E."/>
            <person name="Ghareeb H."/>
            <person name="Wollenberg T."/>
            <person name="Muensterkoetter M."/>
            <person name="Wong P."/>
            <person name="Walter M."/>
            <person name="Stukenbrock E."/>
            <person name="Gueldener U."/>
            <person name="Kahmann R."/>
        </authorList>
    </citation>
    <scope>NUCLEOTIDE SEQUENCE [LARGE SCALE GENOMIC DNA]</scope>
    <source>
        <strain evidence="3">SRZ2</strain>
    </source>
</reference>
<dbReference type="Proteomes" id="UP000008867">
    <property type="component" value="Chromosome 15"/>
</dbReference>
<feature type="region of interest" description="Disordered" evidence="1">
    <location>
        <begin position="169"/>
        <end position="244"/>
    </location>
</feature>
<keyword evidence="3" id="KW-1185">Reference proteome</keyword>
<name>E6ZQ98_SPORE</name>